<comment type="subunit">
    <text evidence="7">Homodimer.</text>
</comment>
<evidence type="ECO:0000313" key="10">
    <source>
        <dbReference type="Proteomes" id="UP000515860"/>
    </source>
</evidence>
<accession>A0A7G9GEE6</accession>
<gene>
    <name evidence="7" type="primary">ackA</name>
    <name evidence="9" type="ORF">H9Q79_02470</name>
</gene>
<evidence type="ECO:0000256" key="7">
    <source>
        <dbReference type="HAMAP-Rule" id="MF_00020"/>
    </source>
</evidence>
<dbReference type="GO" id="GO:0005524">
    <property type="term" value="F:ATP binding"/>
    <property type="evidence" value="ECO:0007669"/>
    <property type="project" value="UniProtKB-KW"/>
</dbReference>
<dbReference type="PANTHER" id="PTHR21060:SF15">
    <property type="entry name" value="ACETATE KINASE-RELATED"/>
    <property type="match status" value="1"/>
</dbReference>
<evidence type="ECO:0000256" key="1">
    <source>
        <dbReference type="ARBA" id="ARBA00008748"/>
    </source>
</evidence>
<dbReference type="InterPro" id="IPR000890">
    <property type="entry name" value="Aliphatic_acid_kin_short-chain"/>
</dbReference>
<comment type="catalytic activity">
    <reaction evidence="7">
        <text>acetate + ATP = acetyl phosphate + ADP</text>
        <dbReference type="Rhea" id="RHEA:11352"/>
        <dbReference type="ChEBI" id="CHEBI:22191"/>
        <dbReference type="ChEBI" id="CHEBI:30089"/>
        <dbReference type="ChEBI" id="CHEBI:30616"/>
        <dbReference type="ChEBI" id="CHEBI:456216"/>
        <dbReference type="EC" id="2.7.2.1"/>
    </reaction>
</comment>
<dbReference type="UniPathway" id="UPA00340">
    <property type="reaction ID" value="UER00458"/>
</dbReference>
<dbReference type="GO" id="GO:0005737">
    <property type="term" value="C:cytoplasm"/>
    <property type="evidence" value="ECO:0007669"/>
    <property type="project" value="UniProtKB-SubCell"/>
</dbReference>
<dbReference type="CDD" id="cd24010">
    <property type="entry name" value="ASKHA_NBD_AcK_PK"/>
    <property type="match status" value="1"/>
</dbReference>
<dbReference type="GO" id="GO:0008776">
    <property type="term" value="F:acetate kinase activity"/>
    <property type="evidence" value="ECO:0007669"/>
    <property type="project" value="UniProtKB-UniRule"/>
</dbReference>
<feature type="binding site" evidence="7">
    <location>
        <begin position="207"/>
        <end position="211"/>
    </location>
    <ligand>
        <name>ATP</name>
        <dbReference type="ChEBI" id="CHEBI:30616"/>
    </ligand>
</feature>
<keyword evidence="3 7" id="KW-0808">Transferase</keyword>
<evidence type="ECO:0000256" key="8">
    <source>
        <dbReference type="RuleBase" id="RU003835"/>
    </source>
</evidence>
<keyword evidence="7" id="KW-0479">Metal-binding</keyword>
<dbReference type="PROSITE" id="PS01075">
    <property type="entry name" value="ACETATE_KINASE_1"/>
    <property type="match status" value="1"/>
</dbReference>
<feature type="binding site" evidence="7">
    <location>
        <position position="7"/>
    </location>
    <ligand>
        <name>Mg(2+)</name>
        <dbReference type="ChEBI" id="CHEBI:18420"/>
    </ligand>
</feature>
<feature type="binding site" evidence="7">
    <location>
        <begin position="283"/>
        <end position="285"/>
    </location>
    <ligand>
        <name>ATP</name>
        <dbReference type="ChEBI" id="CHEBI:30616"/>
    </ligand>
</feature>
<dbReference type="HAMAP" id="MF_00020">
    <property type="entry name" value="Acetate_kinase"/>
    <property type="match status" value="1"/>
</dbReference>
<dbReference type="PROSITE" id="PS01076">
    <property type="entry name" value="ACETATE_KINASE_2"/>
    <property type="match status" value="1"/>
</dbReference>
<dbReference type="Gene3D" id="3.30.420.40">
    <property type="match status" value="2"/>
</dbReference>
<dbReference type="GO" id="GO:0000287">
    <property type="term" value="F:magnesium ion binding"/>
    <property type="evidence" value="ECO:0007669"/>
    <property type="project" value="UniProtKB-UniRule"/>
</dbReference>
<evidence type="ECO:0000256" key="2">
    <source>
        <dbReference type="ARBA" id="ARBA00022490"/>
    </source>
</evidence>
<dbReference type="GO" id="GO:0006083">
    <property type="term" value="P:acetate metabolic process"/>
    <property type="evidence" value="ECO:0007669"/>
    <property type="project" value="TreeGrafter"/>
</dbReference>
<dbReference type="PIRSF" id="PIRSF000722">
    <property type="entry name" value="Acetate_prop_kin"/>
    <property type="match status" value="1"/>
</dbReference>
<dbReference type="InterPro" id="IPR023865">
    <property type="entry name" value="Aliphatic_acid_kinase_CS"/>
</dbReference>
<comment type="subcellular location">
    <subcellularLocation>
        <location evidence="7">Cytoplasm</location>
    </subcellularLocation>
</comment>
<feature type="binding site" evidence="7">
    <location>
        <position position="90"/>
    </location>
    <ligand>
        <name>substrate</name>
    </ligand>
</feature>
<dbReference type="Pfam" id="PF00871">
    <property type="entry name" value="Acetate_kinase"/>
    <property type="match status" value="1"/>
</dbReference>
<feature type="active site" description="Proton donor/acceptor" evidence="7">
    <location>
        <position position="147"/>
    </location>
</feature>
<dbReference type="EC" id="2.7.2.1" evidence="7"/>
<evidence type="ECO:0000256" key="5">
    <source>
        <dbReference type="ARBA" id="ARBA00022777"/>
    </source>
</evidence>
<feature type="site" description="Transition state stabilizer" evidence="7">
    <location>
        <position position="179"/>
    </location>
</feature>
<evidence type="ECO:0000256" key="3">
    <source>
        <dbReference type="ARBA" id="ARBA00022679"/>
    </source>
</evidence>
<feature type="site" description="Transition state stabilizer" evidence="7">
    <location>
        <position position="240"/>
    </location>
</feature>
<keyword evidence="2 7" id="KW-0963">Cytoplasm</keyword>
<dbReference type="AlphaFoldDB" id="A0A7G9GEE6"/>
<comment type="cofactor">
    <cofactor evidence="7">
        <name>Mg(2+)</name>
        <dbReference type="ChEBI" id="CHEBI:18420"/>
    </cofactor>
    <cofactor evidence="7">
        <name>Mn(2+)</name>
        <dbReference type="ChEBI" id="CHEBI:29035"/>
    </cofactor>
    <text evidence="7">Mg(2+). Can also accept Mn(2+).</text>
</comment>
<keyword evidence="5 7" id="KW-0418">Kinase</keyword>
<feature type="binding site" evidence="7">
    <location>
        <position position="384"/>
    </location>
    <ligand>
        <name>Mg(2+)</name>
        <dbReference type="ChEBI" id="CHEBI:18420"/>
    </ligand>
</feature>
<evidence type="ECO:0000256" key="4">
    <source>
        <dbReference type="ARBA" id="ARBA00022741"/>
    </source>
</evidence>
<dbReference type="PRINTS" id="PR00471">
    <property type="entry name" value="ACETATEKNASE"/>
</dbReference>
<dbReference type="Proteomes" id="UP000515860">
    <property type="component" value="Chromosome"/>
</dbReference>
<keyword evidence="7" id="KW-0460">Magnesium</keyword>
<reference evidence="9 10" key="1">
    <citation type="submission" date="2020-08" db="EMBL/GenBank/DDBJ databases">
        <authorList>
            <person name="Liu C."/>
            <person name="Sun Q."/>
        </authorList>
    </citation>
    <scope>NUCLEOTIDE SEQUENCE [LARGE SCALE GENOMIC DNA]</scope>
    <source>
        <strain evidence="9 10">NSJ-29</strain>
    </source>
</reference>
<dbReference type="PANTHER" id="PTHR21060">
    <property type="entry name" value="ACETATE KINASE"/>
    <property type="match status" value="1"/>
</dbReference>
<dbReference type="KEGG" id="whj:H9Q79_02470"/>
<evidence type="ECO:0000256" key="6">
    <source>
        <dbReference type="ARBA" id="ARBA00022840"/>
    </source>
</evidence>
<protein>
    <recommendedName>
        <fullName evidence="7">Acetate kinase</fullName>
        <ecNumber evidence="7">2.7.2.1</ecNumber>
    </recommendedName>
    <alternativeName>
        <fullName evidence="7">Acetokinase</fullName>
    </alternativeName>
</protein>
<dbReference type="InterPro" id="IPR043129">
    <property type="entry name" value="ATPase_NBD"/>
</dbReference>
<feature type="binding site" evidence="7">
    <location>
        <begin position="331"/>
        <end position="335"/>
    </location>
    <ligand>
        <name>ATP</name>
        <dbReference type="ChEBI" id="CHEBI:30616"/>
    </ligand>
</feature>
<evidence type="ECO:0000313" key="9">
    <source>
        <dbReference type="EMBL" id="QNM09178.1"/>
    </source>
</evidence>
<comment type="similarity">
    <text evidence="1 7 8">Belongs to the acetokinase family.</text>
</comment>
<dbReference type="RefSeq" id="WP_118642308.1">
    <property type="nucleotide sequence ID" value="NZ_CP060635.1"/>
</dbReference>
<dbReference type="GO" id="GO:0006085">
    <property type="term" value="P:acetyl-CoA biosynthetic process"/>
    <property type="evidence" value="ECO:0007669"/>
    <property type="project" value="UniProtKB-UniRule"/>
</dbReference>
<dbReference type="NCBIfam" id="TIGR00016">
    <property type="entry name" value="ackA"/>
    <property type="match status" value="1"/>
</dbReference>
<feature type="binding site" evidence="7">
    <location>
        <position position="14"/>
    </location>
    <ligand>
        <name>ATP</name>
        <dbReference type="ChEBI" id="CHEBI:30616"/>
    </ligand>
</feature>
<dbReference type="InterPro" id="IPR004372">
    <property type="entry name" value="Ac/propionate_kinase"/>
</dbReference>
<proteinExistence type="inferred from homology"/>
<dbReference type="EMBL" id="CP060635">
    <property type="protein sequence ID" value="QNM09178.1"/>
    <property type="molecule type" value="Genomic_DNA"/>
</dbReference>
<keyword evidence="6 7" id="KW-0067">ATP-binding</keyword>
<keyword evidence="4 7" id="KW-0547">Nucleotide-binding</keyword>
<comment type="function">
    <text evidence="7">Catalyzes the formation of acetyl phosphate from acetate and ATP. Can also catalyze the reverse reaction.</text>
</comment>
<name>A0A7G9GEE6_9FIRM</name>
<organism evidence="9 10">
    <name type="scientific">Wansuia hejianensis</name>
    <dbReference type="NCBI Taxonomy" id="2763667"/>
    <lineage>
        <taxon>Bacteria</taxon>
        <taxon>Bacillati</taxon>
        <taxon>Bacillota</taxon>
        <taxon>Clostridia</taxon>
        <taxon>Lachnospirales</taxon>
        <taxon>Lachnospiraceae</taxon>
        <taxon>Wansuia</taxon>
    </lineage>
</organism>
<dbReference type="SUPFAM" id="SSF53067">
    <property type="entry name" value="Actin-like ATPase domain"/>
    <property type="match status" value="2"/>
</dbReference>
<sequence>MKVLIINCGSSSLKYQLIDSDTEEVLAKGLCERIGIDGRLVYQKAGCDKEITEAPMPTHKEGIQMVLDALTNEKTGAISSLSEIDAIGHRVVHGGEKFACSAIVDTAMIDALEECTELAPLHNPANLIGIHVCQELMPGVPMVGVFDTAFHQTMPEKAYLYGLPYEYYEKYKVRRYGFHGTSHSFVSKELAKFLGIDINHSKLIVCHLGNGASVSAVVDGKCVDTSMGMTPLEGLVMGTRSGNVDPAILEFIAKKENLDLAGVMNVLNKKSGVYGLSKGLSSDFRDLEEASASGNVYATKALDVFCYHVTKTIGAYVAAMNGVDAIAFTAGIGENAPIVREAVVKNLEYLGVKLDEEQNQLRGKNTKISAEDSKVAVCVIPTNEELAICRETVALLK</sequence>
<keyword evidence="10" id="KW-1185">Reference proteome</keyword>
<comment type="pathway">
    <text evidence="7">Metabolic intermediate biosynthesis; acetyl-CoA biosynthesis; acetyl-CoA from acetate: step 1/2.</text>
</comment>